<proteinExistence type="predicted"/>
<dbReference type="RefSeq" id="WP_265361567.1">
    <property type="nucleotide sequence ID" value="NZ_CP110636.1"/>
</dbReference>
<dbReference type="EMBL" id="CP110636">
    <property type="protein sequence ID" value="UZJ30087.1"/>
    <property type="molecule type" value="Genomic_DNA"/>
</dbReference>
<evidence type="ECO:0000313" key="1">
    <source>
        <dbReference type="EMBL" id="UZJ30087.1"/>
    </source>
</evidence>
<sequence length="43" mass="4517">MSFRRVVIAVPARPAHHCGHGDVVAGHRGGARTTATARRVLDG</sequence>
<organism evidence="1 2">
    <name type="scientific">Streptomyces endophytica</name>
    <dbReference type="NCBI Taxonomy" id="2991496"/>
    <lineage>
        <taxon>Bacteria</taxon>
        <taxon>Bacillati</taxon>
        <taxon>Actinomycetota</taxon>
        <taxon>Actinomycetes</taxon>
        <taxon>Kitasatosporales</taxon>
        <taxon>Streptomycetaceae</taxon>
        <taxon>Streptomyces</taxon>
    </lineage>
</organism>
<protein>
    <submittedName>
        <fullName evidence="1">Uncharacterized protein</fullName>
    </submittedName>
</protein>
<keyword evidence="2" id="KW-1185">Reference proteome</keyword>
<accession>A0ABY6PA14</accession>
<reference evidence="1" key="1">
    <citation type="submission" date="2022-11" db="EMBL/GenBank/DDBJ databases">
        <title>Identification and genomic analyses of a novel endophytic actinobacterium Streptomyces endophytica sp. nov. with potential for biocontrol of Yam anthracnose.</title>
        <authorList>
            <person name="Huang X."/>
        </authorList>
    </citation>
    <scope>NUCLEOTIDE SEQUENCE</scope>
    <source>
        <strain evidence="1">HNM0140</strain>
    </source>
</reference>
<name>A0ABY6PA14_9ACTN</name>
<gene>
    <name evidence="1" type="ORF">OJ254_06245</name>
</gene>
<dbReference type="Proteomes" id="UP001164959">
    <property type="component" value="Chromosome"/>
</dbReference>
<evidence type="ECO:0000313" key="2">
    <source>
        <dbReference type="Proteomes" id="UP001164959"/>
    </source>
</evidence>